<dbReference type="AlphaFoldDB" id="A0A0K0CUK8"/>
<protein>
    <submittedName>
        <fullName evidence="4">SER_THR_PHOSPHATASE domain-containing protein</fullName>
    </submittedName>
</protein>
<dbReference type="PANTHER" id="PTHR11668:SF498">
    <property type="entry name" value="SERINE_THREONINE-PROTEIN PHOSPHATASE"/>
    <property type="match status" value="1"/>
</dbReference>
<reference evidence="4" key="2">
    <citation type="submission" date="2017-02" db="UniProtKB">
        <authorList>
            <consortium name="WormBaseParasite"/>
        </authorList>
    </citation>
    <scope>IDENTIFICATION</scope>
</reference>
<dbReference type="InterPro" id="IPR006186">
    <property type="entry name" value="Ser/Thr-sp_prot-phosphatase"/>
</dbReference>
<dbReference type="GO" id="GO:0004722">
    <property type="term" value="F:protein serine/threonine phosphatase activity"/>
    <property type="evidence" value="ECO:0007669"/>
    <property type="project" value="TreeGrafter"/>
</dbReference>
<dbReference type="Pfam" id="PF00149">
    <property type="entry name" value="Metallophos"/>
    <property type="match status" value="1"/>
</dbReference>
<organism evidence="3 4">
    <name type="scientific">Angiostrongylus cantonensis</name>
    <name type="common">Rat lungworm</name>
    <dbReference type="NCBI Taxonomy" id="6313"/>
    <lineage>
        <taxon>Eukaryota</taxon>
        <taxon>Metazoa</taxon>
        <taxon>Ecdysozoa</taxon>
        <taxon>Nematoda</taxon>
        <taxon>Chromadorea</taxon>
        <taxon>Rhabditida</taxon>
        <taxon>Rhabditina</taxon>
        <taxon>Rhabditomorpha</taxon>
        <taxon>Strongyloidea</taxon>
        <taxon>Metastrongylidae</taxon>
        <taxon>Angiostrongylus</taxon>
    </lineage>
</organism>
<dbReference type="SMART" id="SM00156">
    <property type="entry name" value="PP2Ac"/>
    <property type="match status" value="1"/>
</dbReference>
<evidence type="ECO:0000259" key="2">
    <source>
        <dbReference type="SMART" id="SM00156"/>
    </source>
</evidence>
<feature type="region of interest" description="Disordered" evidence="1">
    <location>
        <begin position="142"/>
        <end position="161"/>
    </location>
</feature>
<dbReference type="InterPro" id="IPR029052">
    <property type="entry name" value="Metallo-depent_PP-like"/>
</dbReference>
<evidence type="ECO:0000313" key="3">
    <source>
        <dbReference type="Proteomes" id="UP000035642"/>
    </source>
</evidence>
<sequence length="161" mass="18713">MHGGLSPRLSSWSQMDALRRPLDPEEHPLAMDLLWSDPDQYTQGWARNNRGVSYVFGPDVVKKFCREMDLDLIVRAHQVVQDGYEFFANRRLVTIFSAPKYCGEFDNNAAVMIVLDNLVRECSFEVLKAMDNPPKVRARNTLQRRSKKVRKRRSRSSRKDV</sequence>
<name>A0A0K0CUK8_ANGCA</name>
<dbReference type="WBParaSite" id="ACAC_0000091601-mRNA-1">
    <property type="protein sequence ID" value="ACAC_0000091601-mRNA-1"/>
    <property type="gene ID" value="ACAC_0000091601"/>
</dbReference>
<dbReference type="GO" id="GO:0005634">
    <property type="term" value="C:nucleus"/>
    <property type="evidence" value="ECO:0007669"/>
    <property type="project" value="TreeGrafter"/>
</dbReference>
<accession>A0A0K0CUK8</accession>
<reference evidence="3" key="1">
    <citation type="submission" date="2012-09" db="EMBL/GenBank/DDBJ databases">
        <authorList>
            <person name="Martin A.A."/>
        </authorList>
    </citation>
    <scope>NUCLEOTIDE SEQUENCE</scope>
</reference>
<dbReference type="PRINTS" id="PR00114">
    <property type="entry name" value="STPHPHTASE"/>
</dbReference>
<proteinExistence type="predicted"/>
<dbReference type="Gene3D" id="3.60.21.10">
    <property type="match status" value="1"/>
</dbReference>
<dbReference type="STRING" id="6313.A0A0K0CUK8"/>
<dbReference type="Proteomes" id="UP000035642">
    <property type="component" value="Unassembled WGS sequence"/>
</dbReference>
<evidence type="ECO:0000256" key="1">
    <source>
        <dbReference type="SAM" id="MobiDB-lite"/>
    </source>
</evidence>
<dbReference type="SUPFAM" id="SSF56300">
    <property type="entry name" value="Metallo-dependent phosphatases"/>
    <property type="match status" value="1"/>
</dbReference>
<dbReference type="PANTHER" id="PTHR11668">
    <property type="entry name" value="SERINE/THREONINE PROTEIN PHOSPHATASE"/>
    <property type="match status" value="1"/>
</dbReference>
<keyword evidence="3" id="KW-1185">Reference proteome</keyword>
<dbReference type="InterPro" id="IPR050341">
    <property type="entry name" value="PP1_catalytic_subunit"/>
</dbReference>
<feature type="domain" description="Serine/threonine specific protein phosphatases" evidence="2">
    <location>
        <begin position="1"/>
        <end position="131"/>
    </location>
</feature>
<dbReference type="GO" id="GO:0005737">
    <property type="term" value="C:cytoplasm"/>
    <property type="evidence" value="ECO:0007669"/>
    <property type="project" value="TreeGrafter"/>
</dbReference>
<dbReference type="InterPro" id="IPR004843">
    <property type="entry name" value="Calcineurin-like_PHP"/>
</dbReference>
<evidence type="ECO:0000313" key="4">
    <source>
        <dbReference type="WBParaSite" id="ACAC_0000091601-mRNA-1"/>
    </source>
</evidence>